<gene>
    <name evidence="2" type="ORF">IPA_02550</name>
</gene>
<keyword evidence="3" id="KW-1185">Reference proteome</keyword>
<sequence length="129" mass="14804">MDISPARIWREKPFSYRLEVLECPKCKRRYVGNVEECPKCGAKLERKRLPRKGRVIAWTKVVQVPEFAEDFAPLYIGLIELEDGSRVVAKLVDVVEPSDGMEVEAVLRRVRVDGQTGLIEYALCFRPIL</sequence>
<evidence type="ECO:0000313" key="2">
    <source>
        <dbReference type="EMBL" id="UXD21303.1"/>
    </source>
</evidence>
<dbReference type="KEGG" id="ipc:IPA_02550"/>
<reference evidence="2" key="1">
    <citation type="submission" date="2013-11" db="EMBL/GenBank/DDBJ databases">
        <title>Comparative genomics of Ignicoccus.</title>
        <authorList>
            <person name="Podar M."/>
        </authorList>
    </citation>
    <scope>NUCLEOTIDE SEQUENCE</scope>
    <source>
        <strain evidence="2">DSM 13166</strain>
    </source>
</reference>
<organism evidence="2 3">
    <name type="scientific">Ignicoccus pacificus DSM 13166</name>
    <dbReference type="NCBI Taxonomy" id="940294"/>
    <lineage>
        <taxon>Archaea</taxon>
        <taxon>Thermoproteota</taxon>
        <taxon>Thermoprotei</taxon>
        <taxon>Desulfurococcales</taxon>
        <taxon>Desulfurococcaceae</taxon>
        <taxon>Ignicoccus</taxon>
    </lineage>
</organism>
<accession>A0A977PJW7</accession>
<evidence type="ECO:0000259" key="1">
    <source>
        <dbReference type="Pfam" id="PF01796"/>
    </source>
</evidence>
<dbReference type="SUPFAM" id="SSF50249">
    <property type="entry name" value="Nucleic acid-binding proteins"/>
    <property type="match status" value="1"/>
</dbReference>
<feature type="domain" description="ChsH2 C-terminal OB-fold" evidence="1">
    <location>
        <begin position="48"/>
        <end position="108"/>
    </location>
</feature>
<evidence type="ECO:0000313" key="3">
    <source>
        <dbReference type="Proteomes" id="UP001063698"/>
    </source>
</evidence>
<proteinExistence type="predicted"/>
<protein>
    <submittedName>
        <fullName evidence="2">AcaC</fullName>
    </submittedName>
</protein>
<dbReference type="Proteomes" id="UP001063698">
    <property type="component" value="Chromosome"/>
</dbReference>
<dbReference type="InterPro" id="IPR012340">
    <property type="entry name" value="NA-bd_OB-fold"/>
</dbReference>
<name>A0A977PJW7_9CREN</name>
<dbReference type="InterPro" id="IPR002878">
    <property type="entry name" value="ChsH2_C"/>
</dbReference>
<dbReference type="PANTHER" id="PTHR34075">
    <property type="entry name" value="BLR3430 PROTEIN"/>
    <property type="match status" value="1"/>
</dbReference>
<dbReference type="Pfam" id="PF01796">
    <property type="entry name" value="OB_ChsH2_C"/>
    <property type="match status" value="1"/>
</dbReference>
<dbReference type="InterPro" id="IPR052513">
    <property type="entry name" value="Thioester_dehydratase-like"/>
</dbReference>
<dbReference type="PANTHER" id="PTHR34075:SF5">
    <property type="entry name" value="BLR3430 PROTEIN"/>
    <property type="match status" value="1"/>
</dbReference>
<dbReference type="EMBL" id="CP006868">
    <property type="protein sequence ID" value="UXD21303.1"/>
    <property type="molecule type" value="Genomic_DNA"/>
</dbReference>
<dbReference type="AlphaFoldDB" id="A0A977PJW7"/>